<accession>A0A6B7ZEN5</accession>
<dbReference type="EMBL" id="MN642089">
    <property type="protein sequence ID" value="QGH71940.1"/>
    <property type="molecule type" value="Genomic_DNA"/>
</dbReference>
<keyword evidence="2" id="KW-1185">Reference proteome</keyword>
<organism evidence="1 2">
    <name type="scientific">Klebsiella phage N1M2</name>
    <dbReference type="NCBI Taxonomy" id="2664939"/>
    <lineage>
        <taxon>Viruses</taxon>
        <taxon>Duplodnaviria</taxon>
        <taxon>Heunggongvirae</taxon>
        <taxon>Uroviricota</taxon>
        <taxon>Caudoviricetes</taxon>
        <taxon>Chimalliviridae</taxon>
        <taxon>Nimduovirus</taxon>
        <taxon>Nimduovirus N1M2</taxon>
    </lineage>
</organism>
<gene>
    <name evidence="1" type="ORF">N1M2_77</name>
</gene>
<evidence type="ECO:0000313" key="2">
    <source>
        <dbReference type="Proteomes" id="UP000464669"/>
    </source>
</evidence>
<dbReference type="Proteomes" id="UP000464669">
    <property type="component" value="Segment"/>
</dbReference>
<evidence type="ECO:0000313" key="1">
    <source>
        <dbReference type="EMBL" id="QGH71940.1"/>
    </source>
</evidence>
<reference evidence="1 2" key="1">
    <citation type="submission" date="2019-11" db="EMBL/GenBank/DDBJ databases">
        <authorList>
            <person name="Lewis R."/>
            <person name="Clooney A.G."/>
            <person name="Stockdale S.R."/>
            <person name="Buttimer C."/>
            <person name="Draper L.A."/>
            <person name="Ross R.P."/>
            <person name="Hill C."/>
        </authorList>
    </citation>
    <scope>NUCLEOTIDE SEQUENCE [LARGE SCALE GENOMIC DNA]</scope>
</reference>
<name>A0A6B7ZEN5_9CAUD</name>
<sequence length="217" mass="25180">MQKEEIIALLDQLYLDQEKYNKFTDYVSDFVSQPRCKKGIISFIEDIFNLPEIAGKNQLAIQLLSSKTTGNSLKAADFIFSHPVTKGYNKALVDARLMIMTKIAEYILEMSKRIQETTLEDRPERQVYLRRAVARLITATSYSLQTSITAEQWAEVEPYKWTNYLTTTLEELTDAIKNEKRIVEWSDTTYAGMELDNLHVIRSLSSYLDYLETFLVF</sequence>
<protein>
    <submittedName>
        <fullName evidence="1">Uncharacterized protein</fullName>
    </submittedName>
</protein>
<proteinExistence type="predicted"/>